<dbReference type="Proteomes" id="UP001163324">
    <property type="component" value="Chromosome 4"/>
</dbReference>
<protein>
    <submittedName>
        <fullName evidence="1">Uncharacterized protein</fullName>
    </submittedName>
</protein>
<name>A0ACC0V3L2_9HYPO</name>
<organism evidence="1 2">
    <name type="scientific">Trichothecium roseum</name>
    <dbReference type="NCBI Taxonomy" id="47278"/>
    <lineage>
        <taxon>Eukaryota</taxon>
        <taxon>Fungi</taxon>
        <taxon>Dikarya</taxon>
        <taxon>Ascomycota</taxon>
        <taxon>Pezizomycotina</taxon>
        <taxon>Sordariomycetes</taxon>
        <taxon>Hypocreomycetidae</taxon>
        <taxon>Hypocreales</taxon>
        <taxon>Hypocreales incertae sedis</taxon>
        <taxon>Trichothecium</taxon>
    </lineage>
</organism>
<reference evidence="1" key="1">
    <citation type="submission" date="2022-10" db="EMBL/GenBank/DDBJ databases">
        <title>Complete Genome of Trichothecium roseum strain YXFP-22015, a Plant Pathogen Isolated from Citrus.</title>
        <authorList>
            <person name="Wang Y."/>
            <person name="Zhu L."/>
        </authorList>
    </citation>
    <scope>NUCLEOTIDE SEQUENCE</scope>
    <source>
        <strain evidence="1">YXFP-22015</strain>
    </source>
</reference>
<evidence type="ECO:0000313" key="1">
    <source>
        <dbReference type="EMBL" id="KAI9900887.1"/>
    </source>
</evidence>
<gene>
    <name evidence="1" type="ORF">N3K66_005149</name>
</gene>
<comment type="caution">
    <text evidence="1">The sequence shown here is derived from an EMBL/GenBank/DDBJ whole genome shotgun (WGS) entry which is preliminary data.</text>
</comment>
<sequence length="374" mass="41679">MRQYERNFDAFTHGCLAGLDWSNIVVAGSAALLPLLPPRQDVELDYCPSEADPLESYYEHTAGSSDIDIFVHGLGDDEERALKKIRSVEATLRRNQRIGPGGGGGGGGGMALRTANAVTLIAPRWPYRHVQIILRLYASVGELLAGFDVDCACVAFDGSQVWTSPRGAAAIATRTNTVDLSRRSPSYENRLYKYRNHNFDVYWPLLDRSRINHDACNTSSSRSGSDGAGPRNLNGLARLVFFEAALRRRDHHGAGHRAAYRRRRRLKKIDESGRPPAHSGYAAVEVPYGQRYTARRVQKFIAQRSREPHVFGDLETVLEQGTAATGSSRKRDRTPRLQGRVRFLRDDPGRQMVGSFYPLTEDDWTAQAYTPSTT</sequence>
<keyword evidence="2" id="KW-1185">Reference proteome</keyword>
<dbReference type="EMBL" id="CM047943">
    <property type="protein sequence ID" value="KAI9900887.1"/>
    <property type="molecule type" value="Genomic_DNA"/>
</dbReference>
<accession>A0ACC0V3L2</accession>
<evidence type="ECO:0000313" key="2">
    <source>
        <dbReference type="Proteomes" id="UP001163324"/>
    </source>
</evidence>
<proteinExistence type="predicted"/>